<dbReference type="Proteomes" id="UP000193067">
    <property type="component" value="Unassembled WGS sequence"/>
</dbReference>
<reference evidence="1 2" key="1">
    <citation type="journal article" date="2015" name="Biotechnol. Biofuels">
        <title>Enhanced degradation of softwood versus hardwood by the white-rot fungus Pycnoporus coccineus.</title>
        <authorList>
            <person name="Couturier M."/>
            <person name="Navarro D."/>
            <person name="Chevret D."/>
            <person name="Henrissat B."/>
            <person name="Piumi F."/>
            <person name="Ruiz-Duenas F.J."/>
            <person name="Martinez A.T."/>
            <person name="Grigoriev I.V."/>
            <person name="Riley R."/>
            <person name="Lipzen A."/>
            <person name="Berrin J.G."/>
            <person name="Master E.R."/>
            <person name="Rosso M.N."/>
        </authorList>
    </citation>
    <scope>NUCLEOTIDE SEQUENCE [LARGE SCALE GENOMIC DNA]</scope>
    <source>
        <strain evidence="1 2">BRFM310</strain>
    </source>
</reference>
<organism evidence="1 2">
    <name type="scientific">Trametes coccinea (strain BRFM310)</name>
    <name type="common">Pycnoporus coccineus</name>
    <dbReference type="NCBI Taxonomy" id="1353009"/>
    <lineage>
        <taxon>Eukaryota</taxon>
        <taxon>Fungi</taxon>
        <taxon>Dikarya</taxon>
        <taxon>Basidiomycota</taxon>
        <taxon>Agaricomycotina</taxon>
        <taxon>Agaricomycetes</taxon>
        <taxon>Polyporales</taxon>
        <taxon>Polyporaceae</taxon>
        <taxon>Trametes</taxon>
    </lineage>
</organism>
<evidence type="ECO:0000313" key="2">
    <source>
        <dbReference type="Proteomes" id="UP000193067"/>
    </source>
</evidence>
<protein>
    <submittedName>
        <fullName evidence="1">Uncharacterized protein</fullName>
    </submittedName>
</protein>
<dbReference type="EMBL" id="KZ084132">
    <property type="protein sequence ID" value="OSC98934.1"/>
    <property type="molecule type" value="Genomic_DNA"/>
</dbReference>
<keyword evidence="2" id="KW-1185">Reference proteome</keyword>
<dbReference type="AlphaFoldDB" id="A0A1Y2ICP6"/>
<name>A0A1Y2ICP6_TRAC3</name>
<gene>
    <name evidence="1" type="ORF">PYCCODRAFT_892696</name>
</gene>
<sequence>MTLGIYRIRISGSIPRAYYRSSDTVGRMSFLDTAIDAGEHVKRGFHKDRPQVPARATASDAVTLLYVPCVPLFRSRRRTAFQHSSVPASRIVERAGPGLSSSVPTSLEPRGRHIRVPASSVMHSATPARVNFDTTRRLLDDGHDPSDGR</sequence>
<evidence type="ECO:0000313" key="1">
    <source>
        <dbReference type="EMBL" id="OSC98934.1"/>
    </source>
</evidence>
<accession>A0A1Y2ICP6</accession>
<proteinExistence type="predicted"/>